<name>A0A0Q9X3B0_DROWI</name>
<dbReference type="EMBL" id="CH963920">
    <property type="protein sequence ID" value="KRF98775.1"/>
    <property type="molecule type" value="Genomic_DNA"/>
</dbReference>
<dbReference type="AlphaFoldDB" id="A0A0Q9X3B0"/>
<organism evidence="1 2">
    <name type="scientific">Drosophila willistoni</name>
    <name type="common">Fruit fly</name>
    <dbReference type="NCBI Taxonomy" id="7260"/>
    <lineage>
        <taxon>Eukaryota</taxon>
        <taxon>Metazoa</taxon>
        <taxon>Ecdysozoa</taxon>
        <taxon>Arthropoda</taxon>
        <taxon>Hexapoda</taxon>
        <taxon>Insecta</taxon>
        <taxon>Pterygota</taxon>
        <taxon>Neoptera</taxon>
        <taxon>Endopterygota</taxon>
        <taxon>Diptera</taxon>
        <taxon>Brachycera</taxon>
        <taxon>Muscomorpha</taxon>
        <taxon>Ephydroidea</taxon>
        <taxon>Drosophilidae</taxon>
        <taxon>Drosophila</taxon>
        <taxon>Sophophora</taxon>
    </lineage>
</organism>
<evidence type="ECO:0000313" key="1">
    <source>
        <dbReference type="EMBL" id="KRF98775.1"/>
    </source>
</evidence>
<dbReference type="OrthoDB" id="7853753at2759"/>
<evidence type="ECO:0000313" key="2">
    <source>
        <dbReference type="Proteomes" id="UP000007798"/>
    </source>
</evidence>
<protein>
    <submittedName>
        <fullName evidence="1">Uncharacterized protein</fullName>
    </submittedName>
</protein>
<reference evidence="1 2" key="1">
    <citation type="journal article" date="2007" name="Nature">
        <title>Evolution of genes and genomes on the Drosophila phylogeny.</title>
        <authorList>
            <consortium name="Drosophila 12 Genomes Consortium"/>
            <person name="Clark A.G."/>
            <person name="Eisen M.B."/>
            <person name="Smith D.R."/>
            <person name="Bergman C.M."/>
            <person name="Oliver B."/>
            <person name="Markow T.A."/>
            <person name="Kaufman T.C."/>
            <person name="Kellis M."/>
            <person name="Gelbart W."/>
            <person name="Iyer V.N."/>
            <person name="Pollard D.A."/>
            <person name="Sackton T.B."/>
            <person name="Larracuente A.M."/>
            <person name="Singh N.D."/>
            <person name="Abad J.P."/>
            <person name="Abt D.N."/>
            <person name="Adryan B."/>
            <person name="Aguade M."/>
            <person name="Akashi H."/>
            <person name="Anderson W.W."/>
            <person name="Aquadro C.F."/>
            <person name="Ardell D.H."/>
            <person name="Arguello R."/>
            <person name="Artieri C.G."/>
            <person name="Barbash D.A."/>
            <person name="Barker D."/>
            <person name="Barsanti P."/>
            <person name="Batterham P."/>
            <person name="Batzoglou S."/>
            <person name="Begun D."/>
            <person name="Bhutkar A."/>
            <person name="Blanco E."/>
            <person name="Bosak S.A."/>
            <person name="Bradley R.K."/>
            <person name="Brand A.D."/>
            <person name="Brent M.R."/>
            <person name="Brooks A.N."/>
            <person name="Brown R.H."/>
            <person name="Butlin R.K."/>
            <person name="Caggese C."/>
            <person name="Calvi B.R."/>
            <person name="Bernardo de Carvalho A."/>
            <person name="Caspi A."/>
            <person name="Castrezana S."/>
            <person name="Celniker S.E."/>
            <person name="Chang J.L."/>
            <person name="Chapple C."/>
            <person name="Chatterji S."/>
            <person name="Chinwalla A."/>
            <person name="Civetta A."/>
            <person name="Clifton S.W."/>
            <person name="Comeron J.M."/>
            <person name="Costello J.C."/>
            <person name="Coyne J.A."/>
            <person name="Daub J."/>
            <person name="David R.G."/>
            <person name="Delcher A.L."/>
            <person name="Delehaunty K."/>
            <person name="Do C.B."/>
            <person name="Ebling H."/>
            <person name="Edwards K."/>
            <person name="Eickbush T."/>
            <person name="Evans J.D."/>
            <person name="Filipski A."/>
            <person name="Findeiss S."/>
            <person name="Freyhult E."/>
            <person name="Fulton L."/>
            <person name="Fulton R."/>
            <person name="Garcia A.C."/>
            <person name="Gardiner A."/>
            <person name="Garfield D.A."/>
            <person name="Garvin B.E."/>
            <person name="Gibson G."/>
            <person name="Gilbert D."/>
            <person name="Gnerre S."/>
            <person name="Godfrey J."/>
            <person name="Good R."/>
            <person name="Gotea V."/>
            <person name="Gravely B."/>
            <person name="Greenberg A.J."/>
            <person name="Griffiths-Jones S."/>
            <person name="Gross S."/>
            <person name="Guigo R."/>
            <person name="Gustafson E.A."/>
            <person name="Haerty W."/>
            <person name="Hahn M.W."/>
            <person name="Halligan D.L."/>
            <person name="Halpern A.L."/>
            <person name="Halter G.M."/>
            <person name="Han M.V."/>
            <person name="Heger A."/>
            <person name="Hillier L."/>
            <person name="Hinrichs A.S."/>
            <person name="Holmes I."/>
            <person name="Hoskins R.A."/>
            <person name="Hubisz M.J."/>
            <person name="Hultmark D."/>
            <person name="Huntley M.A."/>
            <person name="Jaffe D.B."/>
            <person name="Jagadeeshan S."/>
            <person name="Jeck W.R."/>
            <person name="Johnson J."/>
            <person name="Jones C.D."/>
            <person name="Jordan W.C."/>
            <person name="Karpen G.H."/>
            <person name="Kataoka E."/>
            <person name="Keightley P.D."/>
            <person name="Kheradpour P."/>
            <person name="Kirkness E.F."/>
            <person name="Koerich L.B."/>
            <person name="Kristiansen K."/>
            <person name="Kudrna D."/>
            <person name="Kulathinal R.J."/>
            <person name="Kumar S."/>
            <person name="Kwok R."/>
            <person name="Lander E."/>
            <person name="Langley C.H."/>
            <person name="Lapoint R."/>
            <person name="Lazzaro B.P."/>
            <person name="Lee S.J."/>
            <person name="Levesque L."/>
            <person name="Li R."/>
            <person name="Lin C.F."/>
            <person name="Lin M.F."/>
            <person name="Lindblad-Toh K."/>
            <person name="Llopart A."/>
            <person name="Long M."/>
            <person name="Low L."/>
            <person name="Lozovsky E."/>
            <person name="Lu J."/>
            <person name="Luo M."/>
            <person name="Machado C.A."/>
            <person name="Makalowski W."/>
            <person name="Marzo M."/>
            <person name="Matsuda M."/>
            <person name="Matzkin L."/>
            <person name="McAllister B."/>
            <person name="McBride C.S."/>
            <person name="McKernan B."/>
            <person name="McKernan K."/>
            <person name="Mendez-Lago M."/>
            <person name="Minx P."/>
            <person name="Mollenhauer M.U."/>
            <person name="Montooth K."/>
            <person name="Mount S.M."/>
            <person name="Mu X."/>
            <person name="Myers E."/>
            <person name="Negre B."/>
            <person name="Newfeld S."/>
            <person name="Nielsen R."/>
            <person name="Noor M.A."/>
            <person name="O'Grady P."/>
            <person name="Pachter L."/>
            <person name="Papaceit M."/>
            <person name="Parisi M.J."/>
            <person name="Parisi M."/>
            <person name="Parts L."/>
            <person name="Pedersen J.S."/>
            <person name="Pesole G."/>
            <person name="Phillippy A.M."/>
            <person name="Ponting C.P."/>
            <person name="Pop M."/>
            <person name="Porcelli D."/>
            <person name="Powell J.R."/>
            <person name="Prohaska S."/>
            <person name="Pruitt K."/>
            <person name="Puig M."/>
            <person name="Quesneville H."/>
            <person name="Ram K.R."/>
            <person name="Rand D."/>
            <person name="Rasmussen M.D."/>
            <person name="Reed L.K."/>
            <person name="Reenan R."/>
            <person name="Reily A."/>
            <person name="Remington K.A."/>
            <person name="Rieger T.T."/>
            <person name="Ritchie M.G."/>
            <person name="Robin C."/>
            <person name="Rogers Y.H."/>
            <person name="Rohde C."/>
            <person name="Rozas J."/>
            <person name="Rubenfield M.J."/>
            <person name="Ruiz A."/>
            <person name="Russo S."/>
            <person name="Salzberg S.L."/>
            <person name="Sanchez-Gracia A."/>
            <person name="Saranga D.J."/>
            <person name="Sato H."/>
            <person name="Schaeffer S.W."/>
            <person name="Schatz M.C."/>
            <person name="Schlenke T."/>
            <person name="Schwartz R."/>
            <person name="Segarra C."/>
            <person name="Singh R.S."/>
            <person name="Sirot L."/>
            <person name="Sirota M."/>
            <person name="Sisneros N.B."/>
            <person name="Smith C.D."/>
            <person name="Smith T.F."/>
            <person name="Spieth J."/>
            <person name="Stage D.E."/>
            <person name="Stark A."/>
            <person name="Stephan W."/>
            <person name="Strausberg R.L."/>
            <person name="Strempel S."/>
            <person name="Sturgill D."/>
            <person name="Sutton G."/>
            <person name="Sutton G.G."/>
            <person name="Tao W."/>
            <person name="Teichmann S."/>
            <person name="Tobari Y.N."/>
            <person name="Tomimura Y."/>
            <person name="Tsolas J.M."/>
            <person name="Valente V.L."/>
            <person name="Venter E."/>
            <person name="Venter J.C."/>
            <person name="Vicario S."/>
            <person name="Vieira F.G."/>
            <person name="Vilella A.J."/>
            <person name="Villasante A."/>
            <person name="Walenz B."/>
            <person name="Wang J."/>
            <person name="Wasserman M."/>
            <person name="Watts T."/>
            <person name="Wilson D."/>
            <person name="Wilson R.K."/>
            <person name="Wing R.A."/>
            <person name="Wolfner M.F."/>
            <person name="Wong A."/>
            <person name="Wong G.K."/>
            <person name="Wu C.I."/>
            <person name="Wu G."/>
            <person name="Yamamoto D."/>
            <person name="Yang H.P."/>
            <person name="Yang S.P."/>
            <person name="Yorke J.A."/>
            <person name="Yoshida K."/>
            <person name="Zdobnov E."/>
            <person name="Zhang P."/>
            <person name="Zhang Y."/>
            <person name="Zimin A.V."/>
            <person name="Baldwin J."/>
            <person name="Abdouelleil A."/>
            <person name="Abdulkadir J."/>
            <person name="Abebe A."/>
            <person name="Abera B."/>
            <person name="Abreu J."/>
            <person name="Acer S.C."/>
            <person name="Aftuck L."/>
            <person name="Alexander A."/>
            <person name="An P."/>
            <person name="Anderson E."/>
            <person name="Anderson S."/>
            <person name="Arachi H."/>
            <person name="Azer M."/>
            <person name="Bachantsang P."/>
            <person name="Barry A."/>
            <person name="Bayul T."/>
            <person name="Berlin A."/>
            <person name="Bessette D."/>
            <person name="Bloom T."/>
            <person name="Blye J."/>
            <person name="Boguslavskiy L."/>
            <person name="Bonnet C."/>
            <person name="Boukhgalter B."/>
            <person name="Bourzgui I."/>
            <person name="Brown A."/>
            <person name="Cahill P."/>
            <person name="Channer S."/>
            <person name="Cheshatsang Y."/>
            <person name="Chuda L."/>
            <person name="Citroen M."/>
            <person name="Collymore A."/>
            <person name="Cooke P."/>
            <person name="Costello M."/>
            <person name="D'Aco K."/>
            <person name="Daza R."/>
            <person name="De Haan G."/>
            <person name="DeGray S."/>
            <person name="DeMaso C."/>
            <person name="Dhargay N."/>
            <person name="Dooley K."/>
            <person name="Dooley E."/>
            <person name="Doricent M."/>
            <person name="Dorje P."/>
            <person name="Dorjee K."/>
            <person name="Dupes A."/>
            <person name="Elong R."/>
            <person name="Falk J."/>
            <person name="Farina A."/>
            <person name="Faro S."/>
            <person name="Ferguson D."/>
            <person name="Fisher S."/>
            <person name="Foley C.D."/>
            <person name="Franke A."/>
            <person name="Friedrich D."/>
            <person name="Gadbois L."/>
            <person name="Gearin G."/>
            <person name="Gearin C.R."/>
            <person name="Giannoukos G."/>
            <person name="Goode T."/>
            <person name="Graham J."/>
            <person name="Grandbois E."/>
            <person name="Grewal S."/>
            <person name="Gyaltsen K."/>
            <person name="Hafez N."/>
            <person name="Hagos B."/>
            <person name="Hall J."/>
            <person name="Henson C."/>
            <person name="Hollinger A."/>
            <person name="Honan T."/>
            <person name="Huard M.D."/>
            <person name="Hughes L."/>
            <person name="Hurhula B."/>
            <person name="Husby M.E."/>
            <person name="Kamat A."/>
            <person name="Kanga B."/>
            <person name="Kashin S."/>
            <person name="Khazanovich D."/>
            <person name="Kisner P."/>
            <person name="Lance K."/>
            <person name="Lara M."/>
            <person name="Lee W."/>
            <person name="Lennon N."/>
            <person name="Letendre F."/>
            <person name="LeVine R."/>
            <person name="Lipovsky A."/>
            <person name="Liu X."/>
            <person name="Liu J."/>
            <person name="Liu S."/>
            <person name="Lokyitsang T."/>
            <person name="Lokyitsang Y."/>
            <person name="Lubonja R."/>
            <person name="Lui A."/>
            <person name="MacDonald P."/>
            <person name="Magnisalis V."/>
            <person name="Maru K."/>
            <person name="Matthews C."/>
            <person name="McCusker W."/>
            <person name="McDonough S."/>
            <person name="Mehta T."/>
            <person name="Meldrim J."/>
            <person name="Meneus L."/>
            <person name="Mihai O."/>
            <person name="Mihalev A."/>
            <person name="Mihova T."/>
            <person name="Mittelman R."/>
            <person name="Mlenga V."/>
            <person name="Montmayeur A."/>
            <person name="Mulrain L."/>
            <person name="Navidi A."/>
            <person name="Naylor J."/>
            <person name="Negash T."/>
            <person name="Nguyen T."/>
            <person name="Nguyen N."/>
            <person name="Nicol R."/>
            <person name="Norbu C."/>
            <person name="Norbu N."/>
            <person name="Novod N."/>
            <person name="O'Neill B."/>
            <person name="Osman S."/>
            <person name="Markiewicz E."/>
            <person name="Oyono O.L."/>
            <person name="Patti C."/>
            <person name="Phunkhang P."/>
            <person name="Pierre F."/>
            <person name="Priest M."/>
            <person name="Raghuraman S."/>
            <person name="Rege F."/>
            <person name="Reyes R."/>
            <person name="Rise C."/>
            <person name="Rogov P."/>
            <person name="Ross K."/>
            <person name="Ryan E."/>
            <person name="Settipalli S."/>
            <person name="Shea T."/>
            <person name="Sherpa N."/>
            <person name="Shi L."/>
            <person name="Shih D."/>
            <person name="Sparrow T."/>
            <person name="Spaulding J."/>
            <person name="Stalker J."/>
            <person name="Stange-Thomann N."/>
            <person name="Stavropoulos S."/>
            <person name="Stone C."/>
            <person name="Strader C."/>
            <person name="Tesfaye S."/>
            <person name="Thomson T."/>
            <person name="Thoulutsang Y."/>
            <person name="Thoulutsang D."/>
            <person name="Topham K."/>
            <person name="Topping I."/>
            <person name="Tsamla T."/>
            <person name="Vassiliev H."/>
            <person name="Vo A."/>
            <person name="Wangchuk T."/>
            <person name="Wangdi T."/>
            <person name="Weiand M."/>
            <person name="Wilkinson J."/>
            <person name="Wilson A."/>
            <person name="Yadav S."/>
            <person name="Young G."/>
            <person name="Yu Q."/>
            <person name="Zembek L."/>
            <person name="Zhong D."/>
            <person name="Zimmer A."/>
            <person name="Zwirko Z."/>
            <person name="Jaffe D.B."/>
            <person name="Alvarez P."/>
            <person name="Brockman W."/>
            <person name="Butler J."/>
            <person name="Chin C."/>
            <person name="Gnerre S."/>
            <person name="Grabherr M."/>
            <person name="Kleber M."/>
            <person name="Mauceli E."/>
            <person name="MacCallum I."/>
        </authorList>
    </citation>
    <scope>NUCLEOTIDE SEQUENCE [LARGE SCALE GENOMIC DNA]</scope>
    <source>
        <strain evidence="2">Tucson 14030-0811.24</strain>
    </source>
</reference>
<keyword evidence="2" id="KW-1185">Reference proteome</keyword>
<proteinExistence type="predicted"/>
<accession>A0A0Q9X3B0</accession>
<sequence>MAAPQGICNDGGFYSRNGDLIIDPNNLAGLFKCVQQQHG</sequence>
<gene>
    <name evidence="1" type="primary">Dwil\GK28333</name>
    <name evidence="1" type="ORF">Dwil_GK28333</name>
</gene>
<dbReference type="InParanoid" id="A0A0Q9X3B0"/>
<dbReference type="Proteomes" id="UP000007798">
    <property type="component" value="Unassembled WGS sequence"/>
</dbReference>